<name>A0AAU9RUW2_THLAR</name>
<dbReference type="Pfam" id="PF00646">
    <property type="entry name" value="F-box"/>
    <property type="match status" value="1"/>
</dbReference>
<dbReference type="CDD" id="cd22152">
    <property type="entry name" value="F-box_AtAFR-like"/>
    <property type="match status" value="1"/>
</dbReference>
<keyword evidence="4" id="KW-1185">Reference proteome</keyword>
<sequence length="337" mass="38707">MEMSSKTRAEEPSTDPPPVIPELPEDIIVDILARAPRCYYPTLSLVSKYIKSLVSSTEIYSRQSSLGCTEHCLYVVLYDIDNSVNRCYILRRKANGNSRLVLVPSLSSLPCGKRFVVLGSRIYVVGRMKNYCTLIAKSNVLTIDCRSHTVQHLPGVRIPYTANENLADIIDGRIYIVGYFDLKKVMVRLVVMAGKIYMRNSKNSFVYEPGEGIWKMDEKLSLEMWKDACVVDEVLYYYNWVKRSIRTYDPNERCWGVLKGMEEFLQERSGWLEIEMVSYGGRLGLVFLEGEEKSRKIWCAEVSLERRQGGEIWGKVEWCDHVLTGNFSIMKPLDVMV</sequence>
<gene>
    <name evidence="3" type="ORF">TAV2_LOCUS10438</name>
</gene>
<reference evidence="3 4" key="1">
    <citation type="submission" date="2022-03" db="EMBL/GenBank/DDBJ databases">
        <authorList>
            <person name="Nunn A."/>
            <person name="Chopra R."/>
            <person name="Nunn A."/>
            <person name="Contreras Garrido A."/>
        </authorList>
    </citation>
    <scope>NUCLEOTIDE SEQUENCE [LARGE SCALE GENOMIC DNA]</scope>
</reference>
<dbReference type="PANTHER" id="PTHR24414:SF184">
    <property type="entry name" value="GALACTOSE OXIDASE_KELCH REPEAT SUPERFAMILY PROTEIN"/>
    <property type="match status" value="1"/>
</dbReference>
<dbReference type="PROSITE" id="PS50181">
    <property type="entry name" value="FBOX"/>
    <property type="match status" value="1"/>
</dbReference>
<dbReference type="SUPFAM" id="SSF117281">
    <property type="entry name" value="Kelch motif"/>
    <property type="match status" value="1"/>
</dbReference>
<dbReference type="Pfam" id="PF25210">
    <property type="entry name" value="Kelch_FKB95"/>
    <property type="match status" value="1"/>
</dbReference>
<feature type="compositionally biased region" description="Basic and acidic residues" evidence="1">
    <location>
        <begin position="1"/>
        <end position="11"/>
    </location>
</feature>
<feature type="region of interest" description="Disordered" evidence="1">
    <location>
        <begin position="1"/>
        <end position="21"/>
    </location>
</feature>
<dbReference type="PANTHER" id="PTHR24414">
    <property type="entry name" value="F-BOX/KELCH-REPEAT PROTEIN SKIP4"/>
    <property type="match status" value="1"/>
</dbReference>
<dbReference type="AlphaFoldDB" id="A0AAU9RUW2"/>
<dbReference type="Gene3D" id="2.120.10.80">
    <property type="entry name" value="Kelch-type beta propeller"/>
    <property type="match status" value="1"/>
</dbReference>
<evidence type="ECO:0000256" key="1">
    <source>
        <dbReference type="SAM" id="MobiDB-lite"/>
    </source>
</evidence>
<dbReference type="InterPro" id="IPR057499">
    <property type="entry name" value="Kelch_FKB95"/>
</dbReference>
<dbReference type="EMBL" id="OU466859">
    <property type="protein sequence ID" value="CAH2051873.1"/>
    <property type="molecule type" value="Genomic_DNA"/>
</dbReference>
<evidence type="ECO:0000313" key="4">
    <source>
        <dbReference type="Proteomes" id="UP000836841"/>
    </source>
</evidence>
<dbReference type="InterPro" id="IPR015915">
    <property type="entry name" value="Kelch-typ_b-propeller"/>
</dbReference>
<evidence type="ECO:0000313" key="3">
    <source>
        <dbReference type="EMBL" id="CAH2051873.1"/>
    </source>
</evidence>
<protein>
    <recommendedName>
        <fullName evidence="2">F-box domain-containing protein</fullName>
    </recommendedName>
</protein>
<dbReference type="InterPro" id="IPR050354">
    <property type="entry name" value="F-box/kelch-repeat_ARATH"/>
</dbReference>
<feature type="domain" description="F-box" evidence="2">
    <location>
        <begin position="17"/>
        <end position="63"/>
    </location>
</feature>
<accession>A0AAU9RUW2</accession>
<dbReference type="Proteomes" id="UP000836841">
    <property type="component" value="Chromosome 3"/>
</dbReference>
<organism evidence="3 4">
    <name type="scientific">Thlaspi arvense</name>
    <name type="common">Field penny-cress</name>
    <dbReference type="NCBI Taxonomy" id="13288"/>
    <lineage>
        <taxon>Eukaryota</taxon>
        <taxon>Viridiplantae</taxon>
        <taxon>Streptophyta</taxon>
        <taxon>Embryophyta</taxon>
        <taxon>Tracheophyta</taxon>
        <taxon>Spermatophyta</taxon>
        <taxon>Magnoliopsida</taxon>
        <taxon>eudicotyledons</taxon>
        <taxon>Gunneridae</taxon>
        <taxon>Pentapetalae</taxon>
        <taxon>rosids</taxon>
        <taxon>malvids</taxon>
        <taxon>Brassicales</taxon>
        <taxon>Brassicaceae</taxon>
        <taxon>Thlaspideae</taxon>
        <taxon>Thlaspi</taxon>
    </lineage>
</organism>
<dbReference type="InterPro" id="IPR001810">
    <property type="entry name" value="F-box_dom"/>
</dbReference>
<dbReference type="SMART" id="SM00256">
    <property type="entry name" value="FBOX"/>
    <property type="match status" value="1"/>
</dbReference>
<proteinExistence type="predicted"/>
<evidence type="ECO:0000259" key="2">
    <source>
        <dbReference type="PROSITE" id="PS50181"/>
    </source>
</evidence>